<feature type="region of interest" description="Disordered" evidence="1">
    <location>
        <begin position="1"/>
        <end position="146"/>
    </location>
</feature>
<feature type="compositionally biased region" description="Basic and acidic residues" evidence="1">
    <location>
        <begin position="992"/>
        <end position="1002"/>
    </location>
</feature>
<sequence>MEKIKSLLHPHGSDKDRETAGNVTHDHRGTTGTAAQSSTGTSGTTSAVQATPIYNQMTAHGNSSATAGETPRFSNTPNVGATARTGTGTDTSSGLAEDSHAGHVGTDGPMGGARVAGASGNHTNQMDSARHSDSRPHVSGGTYDGNSEASIKSGVIGFTPGSGAQGHAALPPINAAEGKLDRDQLVGQGTTDTNTGAGLRNETIREQPSTLPVSSSSGHHSTSTPQPHDSSRTTHTDRSFPLAGGVTSGHHDHSSTTHTLNTNEREPGTKERQLAGNDLHGREGLAGAAAAAAGTAAATHGHGSTSSASPRGTFTHQVGSPTAHSHMTSSVPEHNIHPDALHAAGARPLNESSSPEHGPPYEAPHLNTGTLLDYEKAFGSDPHTQHTGLLSYRPQAQRTGTSPHIPGEFPGATPPNERSTPILGGPGTSSTGTGPSTSHQLRHPGSLNDPSSRSAESSSGHHLGRDAAIAGGVGAAGLGAAAHHPHEAPTSGSGNLYDDKNPYSSKALDPRVTGGDSRLNEQRLDPSSTSSTSSSQPISGSSAPVPPPKAEERQHHYGRDAAIGGGALGAGALAGSALSGSALSGSALSGDRHHEPSTQQASSLPTTQHSSGTTNPASFGTTGAPAPRYENTTLTSQQSPSASTAAYSQSQPQHHHERDAGPAGGAGAAGYGVYEVAKAYGDHRSTQPGAAMQEQRYDPTATGARAPNPVPATSEYNYHNPDVAALASATGAGAPGHHSSQHGQTQQPYTTAQMAQQAQGYKSPEITDNDLGPKDHSSRNAALGAGAGLAGTAAAGHAISHHDNTTRTPASATQPGSSSLPQPTGSLTQGQQYPHNTDPTQFNDKRDAALLGGAGAAAGAGAGYAYGQRTQPQFDPKQQERLDKETAKHQHDLEKEHEKDLKKHEKDLKKHEKEAAHHDDSEKKGGLLGFLHRDKSKKDPSPESSPRRTEDHHYGRDATVAGGVGAGAAGLAEHEREDQFGHGSGYKGKNLLHKDPPVGHPAREALEAGHANDRVGTDGLIGASGSGTTGRTDEHHYGRDAALGGGALGAGGLAAHELHDKRTDPTHTTVGHTDTGLAGSQQATIPGNTTSGSVMENREQHTPAHHAFTGGKREHIGIDGPIGDPNMISGDRQTQKGVYGAHPVEDLAKDHIVIEPYTGLPMNVGRYGDGAGGTDGGPIGHHHHETVSGQVQPGTADTQHATTNWEEIAKKNTIY</sequence>
<feature type="compositionally biased region" description="Polar residues" evidence="1">
    <location>
        <begin position="748"/>
        <end position="760"/>
    </location>
</feature>
<feature type="compositionally biased region" description="Low complexity" evidence="1">
    <location>
        <begin position="570"/>
        <end position="589"/>
    </location>
</feature>
<protein>
    <submittedName>
        <fullName evidence="2">Uncharacterized protein</fullName>
    </submittedName>
</protein>
<proteinExistence type="predicted"/>
<feature type="compositionally biased region" description="Polar residues" evidence="1">
    <location>
        <begin position="187"/>
        <end position="196"/>
    </location>
</feature>
<organism evidence="2 3">
    <name type="scientific">Didymella rabiei</name>
    <name type="common">Chickpea ascochyta blight fungus</name>
    <name type="synonym">Mycosphaerella rabiei</name>
    <dbReference type="NCBI Taxonomy" id="5454"/>
    <lineage>
        <taxon>Eukaryota</taxon>
        <taxon>Fungi</taxon>
        <taxon>Dikarya</taxon>
        <taxon>Ascomycota</taxon>
        <taxon>Pezizomycotina</taxon>
        <taxon>Dothideomycetes</taxon>
        <taxon>Pleosporomycetidae</taxon>
        <taxon>Pleosporales</taxon>
        <taxon>Pleosporineae</taxon>
        <taxon>Didymellaceae</taxon>
        <taxon>Ascochyta</taxon>
    </lineage>
</organism>
<dbReference type="EMBL" id="JYNV01000154">
    <property type="protein sequence ID" value="KZM24692.1"/>
    <property type="molecule type" value="Genomic_DNA"/>
</dbReference>
<gene>
    <name evidence="2" type="ORF">ST47_g4156</name>
</gene>
<feature type="region of interest" description="Disordered" evidence="1">
    <location>
        <begin position="979"/>
        <end position="1002"/>
    </location>
</feature>
<feature type="compositionally biased region" description="Basic and acidic residues" evidence="1">
    <location>
        <begin position="877"/>
        <end position="956"/>
    </location>
</feature>
<feature type="compositionally biased region" description="Low complexity" evidence="1">
    <location>
        <begin position="80"/>
        <end position="94"/>
    </location>
</feature>
<feature type="region of interest" description="Disordered" evidence="1">
    <location>
        <begin position="866"/>
        <end position="962"/>
    </location>
</feature>
<feature type="compositionally biased region" description="Low complexity" evidence="1">
    <location>
        <begin position="526"/>
        <end position="542"/>
    </location>
</feature>
<feature type="region of interest" description="Disordered" evidence="1">
    <location>
        <begin position="286"/>
        <end position="367"/>
    </location>
</feature>
<feature type="compositionally biased region" description="Polar residues" evidence="1">
    <location>
        <begin position="310"/>
        <end position="332"/>
    </location>
</feature>
<accession>A0A163G5S6</accession>
<feature type="region of interest" description="Disordered" evidence="1">
    <location>
        <begin position="395"/>
        <end position="465"/>
    </location>
</feature>
<feature type="compositionally biased region" description="Basic and acidic residues" evidence="1">
    <location>
        <begin position="1"/>
        <end position="29"/>
    </location>
</feature>
<feature type="region of interest" description="Disordered" evidence="1">
    <location>
        <begin position="478"/>
        <end position="669"/>
    </location>
</feature>
<feature type="compositionally biased region" description="Low complexity" evidence="1">
    <location>
        <begin position="286"/>
        <end position="309"/>
    </location>
</feature>
<feature type="compositionally biased region" description="Basic and acidic residues" evidence="1">
    <location>
        <begin position="229"/>
        <end position="238"/>
    </location>
</feature>
<feature type="compositionally biased region" description="Low complexity" evidence="1">
    <location>
        <begin position="30"/>
        <end position="51"/>
    </location>
</feature>
<evidence type="ECO:0000313" key="3">
    <source>
        <dbReference type="Proteomes" id="UP000076837"/>
    </source>
</evidence>
<feature type="compositionally biased region" description="Basic and acidic residues" evidence="1">
    <location>
        <begin position="549"/>
        <end position="559"/>
    </location>
</feature>
<dbReference type="AlphaFoldDB" id="A0A163G5S6"/>
<feature type="compositionally biased region" description="Polar residues" evidence="1">
    <location>
        <begin position="1187"/>
        <end position="1200"/>
    </location>
</feature>
<feature type="compositionally biased region" description="Low complexity" evidence="1">
    <location>
        <begin position="635"/>
        <end position="652"/>
    </location>
</feature>
<feature type="compositionally biased region" description="Polar residues" evidence="1">
    <location>
        <begin position="806"/>
        <end position="842"/>
    </location>
</feature>
<feature type="region of interest" description="Disordered" evidence="1">
    <location>
        <begin position="1168"/>
        <end position="1200"/>
    </location>
</feature>
<feature type="compositionally biased region" description="Low complexity" evidence="1">
    <location>
        <begin position="419"/>
        <end position="438"/>
    </location>
</feature>
<feature type="region of interest" description="Disordered" evidence="1">
    <location>
        <begin position="682"/>
        <end position="846"/>
    </location>
</feature>
<feature type="region of interest" description="Disordered" evidence="1">
    <location>
        <begin position="183"/>
        <end position="269"/>
    </location>
</feature>
<evidence type="ECO:0000256" key="1">
    <source>
        <dbReference type="SAM" id="MobiDB-lite"/>
    </source>
</evidence>
<dbReference type="STRING" id="5454.A0A163G5S6"/>
<feature type="region of interest" description="Disordered" evidence="1">
    <location>
        <begin position="1066"/>
        <end position="1095"/>
    </location>
</feature>
<feature type="compositionally biased region" description="Gly residues" evidence="1">
    <location>
        <begin position="1168"/>
        <end position="1179"/>
    </location>
</feature>
<dbReference type="OrthoDB" id="2590867at2759"/>
<feature type="compositionally biased region" description="Low complexity" evidence="1">
    <location>
        <begin position="724"/>
        <end position="747"/>
    </location>
</feature>
<feature type="compositionally biased region" description="Low complexity" evidence="1">
    <location>
        <begin position="208"/>
        <end position="228"/>
    </location>
</feature>
<name>A0A163G5S6_DIDRA</name>
<keyword evidence="3" id="KW-1185">Reference proteome</keyword>
<reference evidence="2 3" key="1">
    <citation type="journal article" date="2016" name="Sci. Rep.">
        <title>Draft genome sequencing and secretome analysis of fungal phytopathogen Ascochyta rabiei provides insight into the necrotrophic effector repertoire.</title>
        <authorList>
            <person name="Verma S."/>
            <person name="Gazara R.K."/>
            <person name="Nizam S."/>
            <person name="Parween S."/>
            <person name="Chattopadhyay D."/>
            <person name="Verma P.K."/>
        </authorList>
    </citation>
    <scope>NUCLEOTIDE SEQUENCE [LARGE SCALE GENOMIC DNA]</scope>
    <source>
        <strain evidence="2 3">ArDII</strain>
    </source>
</reference>
<feature type="compositionally biased region" description="Polar residues" evidence="1">
    <location>
        <begin position="597"/>
        <end position="621"/>
    </location>
</feature>
<comment type="caution">
    <text evidence="2">The sequence shown here is derived from an EMBL/GenBank/DDBJ whole genome shotgun (WGS) entry which is preliminary data.</text>
</comment>
<feature type="compositionally biased region" description="Polar residues" evidence="1">
    <location>
        <begin position="1066"/>
        <end position="1094"/>
    </location>
</feature>
<evidence type="ECO:0000313" key="2">
    <source>
        <dbReference type="EMBL" id="KZM24692.1"/>
    </source>
</evidence>
<dbReference type="Proteomes" id="UP000076837">
    <property type="component" value="Unassembled WGS sequence"/>
</dbReference>
<feature type="compositionally biased region" description="Polar residues" evidence="1">
    <location>
        <begin position="52"/>
        <end position="79"/>
    </location>
</feature>